<dbReference type="Ensembl" id="ENSSPAT00000008131.1">
    <property type="protein sequence ID" value="ENSSPAP00000007977.1"/>
    <property type="gene ID" value="ENSSPAG00000006094.1"/>
</dbReference>
<evidence type="ECO:0000256" key="11">
    <source>
        <dbReference type="ARBA" id="ARBA00023306"/>
    </source>
</evidence>
<dbReference type="InterPro" id="IPR036915">
    <property type="entry name" value="Cyclin-like_sf"/>
</dbReference>
<dbReference type="CTD" id="890"/>
<evidence type="ECO:0000313" key="18">
    <source>
        <dbReference type="Ensembl" id="ENSSPAP00000007977.1"/>
    </source>
</evidence>
<dbReference type="Gene3D" id="1.10.472.10">
    <property type="entry name" value="Cyclin-like"/>
    <property type="match status" value="2"/>
</dbReference>
<gene>
    <name evidence="20 21" type="primary">ccna2</name>
</gene>
<keyword evidence="8" id="KW-0498">Mitosis</keyword>
<dbReference type="InterPro" id="IPR004367">
    <property type="entry name" value="Cyclin_C-dom"/>
</dbReference>
<dbReference type="Pfam" id="PF00134">
    <property type="entry name" value="Cyclin_N"/>
    <property type="match status" value="1"/>
</dbReference>
<evidence type="ECO:0000256" key="14">
    <source>
        <dbReference type="RuleBase" id="RU000383"/>
    </source>
</evidence>
<reference evidence="18" key="1">
    <citation type="submission" date="2023-09" db="UniProtKB">
        <authorList>
            <consortium name="Ensembl"/>
        </authorList>
    </citation>
    <scope>IDENTIFICATION</scope>
</reference>
<dbReference type="GO" id="GO:0000307">
    <property type="term" value="C:cyclin-dependent protein kinase holoenzyme complex"/>
    <property type="evidence" value="ECO:0007669"/>
    <property type="project" value="UniProtKB-ARBA"/>
</dbReference>
<feature type="domain" description="Cyclin-like" evidence="16">
    <location>
        <begin position="317"/>
        <end position="399"/>
    </location>
</feature>
<dbReference type="InterPro" id="IPR032447">
    <property type="entry name" value="Cyclin-A_N"/>
</dbReference>
<dbReference type="RefSeq" id="XP_008295768.1">
    <property type="nucleotide sequence ID" value="XM_008297546.1"/>
</dbReference>
<reference evidence="20 21" key="2">
    <citation type="submission" date="2025-04" db="UniProtKB">
        <authorList>
            <consortium name="RefSeq"/>
        </authorList>
    </citation>
    <scope>IDENTIFICATION</scope>
</reference>
<dbReference type="InterPro" id="IPR013763">
    <property type="entry name" value="Cyclin-like_dom"/>
</dbReference>
<evidence type="ECO:0000256" key="10">
    <source>
        <dbReference type="ARBA" id="ARBA00023242"/>
    </source>
</evidence>
<dbReference type="Pfam" id="PF02984">
    <property type="entry name" value="Cyclin_C"/>
    <property type="match status" value="1"/>
</dbReference>
<keyword evidence="9 14" id="KW-0195">Cyclin</keyword>
<dbReference type="RefSeq" id="XP_008295767.1">
    <property type="nucleotide sequence ID" value="XM_008297545.1"/>
</dbReference>
<dbReference type="InterPro" id="IPR046965">
    <property type="entry name" value="Cyclin_A/B-like"/>
</dbReference>
<evidence type="ECO:0000256" key="1">
    <source>
        <dbReference type="ARBA" id="ARBA00003222"/>
    </source>
</evidence>
<dbReference type="SUPFAM" id="SSF47954">
    <property type="entry name" value="Cyclin-like"/>
    <property type="match status" value="2"/>
</dbReference>
<name>A0A3B5A262_9TELE</name>
<dbReference type="FunFam" id="1.10.472.10:FF:000037">
    <property type="entry name" value="Cyclin-A2"/>
    <property type="match status" value="1"/>
</dbReference>
<keyword evidence="7" id="KW-0132">Cell division</keyword>
<dbReference type="Proteomes" id="UP000694891">
    <property type="component" value="Unplaced"/>
</dbReference>
<evidence type="ECO:0000256" key="6">
    <source>
        <dbReference type="ARBA" id="ARBA00022490"/>
    </source>
</evidence>
<evidence type="ECO:0000256" key="5">
    <source>
        <dbReference type="ARBA" id="ARBA00019673"/>
    </source>
</evidence>
<organism evidence="18">
    <name type="scientific">Stegastes partitus</name>
    <name type="common">bicolor damselfish</name>
    <dbReference type="NCBI Taxonomy" id="144197"/>
    <lineage>
        <taxon>Eukaryota</taxon>
        <taxon>Metazoa</taxon>
        <taxon>Chordata</taxon>
        <taxon>Craniata</taxon>
        <taxon>Vertebrata</taxon>
        <taxon>Euteleostomi</taxon>
        <taxon>Actinopterygii</taxon>
        <taxon>Neopterygii</taxon>
        <taxon>Teleostei</taxon>
        <taxon>Neoteleostei</taxon>
        <taxon>Acanthomorphata</taxon>
        <taxon>Ovalentaria</taxon>
        <taxon>Pomacentridae</taxon>
        <taxon>Stegastes</taxon>
    </lineage>
</organism>
<dbReference type="GO" id="GO:0005737">
    <property type="term" value="C:cytoplasm"/>
    <property type="evidence" value="ECO:0007669"/>
    <property type="project" value="UniProtKB-SubCell"/>
</dbReference>
<dbReference type="Pfam" id="PF16500">
    <property type="entry name" value="Cyclin_N2"/>
    <property type="match status" value="1"/>
</dbReference>
<keyword evidence="10" id="KW-0539">Nucleus</keyword>
<feature type="domain" description="Cyclin C-terminal" evidence="17">
    <location>
        <begin position="313"/>
        <end position="430"/>
    </location>
</feature>
<evidence type="ECO:0000256" key="15">
    <source>
        <dbReference type="SAM" id="MobiDB-lite"/>
    </source>
</evidence>
<sequence>MSGANRGQGSAASEHHNQENMLSRLRGSLKPRAAANDNQENLPPKQANNRTVLGALQNNQLNKTQNQRGAKQESQALSCKNEDFGKSCHDKPSAKLPTFQIHVDEPDGACSKKPQQVAEAVKGKPTIEISPLAISNTVARLRQPLATIDIPSAMDVSFDSPMDMSVVEGEEKPVNVNEVLEYAAEIHTYLREMEVKTRPKAGYMKKQPDITNSMRAILVDWLVEVGEEYKLQNETLYLAVNYIDRFLSSMSVLRGKLQLVGTAAMLLASKFEEIYPPEVAEFVYITDDTYTKKQVLRMEQLVLKVLSFDLAAPTIQQFLTQYFLHQSVSKQVESLAMYLGELSLVDSDPFLKYLPSQSAAAAYIVANNTVTGGSWPKSLVEISGYSLEDLMPCVEDLHRMYLNATQHAQQSVREKYKGSKYHEVSSIQAPTKLLLN</sequence>
<comment type="function">
    <text evidence="1">Essential for the control of the cell cycle at the G2/M (mitosis) transition.</text>
</comment>
<keyword evidence="19" id="KW-1185">Reference proteome</keyword>
<dbReference type="GO" id="GO:0051301">
    <property type="term" value="P:cell division"/>
    <property type="evidence" value="ECO:0007669"/>
    <property type="project" value="UniProtKB-KW"/>
</dbReference>
<evidence type="ECO:0000259" key="16">
    <source>
        <dbReference type="SMART" id="SM00385"/>
    </source>
</evidence>
<dbReference type="CDD" id="cd20561">
    <property type="entry name" value="CYCLIN_CCNA2_rpt1"/>
    <property type="match status" value="1"/>
</dbReference>
<dbReference type="InterPro" id="IPR039361">
    <property type="entry name" value="Cyclin"/>
</dbReference>
<dbReference type="SMART" id="SM01332">
    <property type="entry name" value="Cyclin_C"/>
    <property type="match status" value="1"/>
</dbReference>
<evidence type="ECO:0000256" key="13">
    <source>
        <dbReference type="ARBA" id="ARBA00040980"/>
    </source>
</evidence>
<feature type="compositionally biased region" description="Polar residues" evidence="15">
    <location>
        <begin position="36"/>
        <end position="47"/>
    </location>
</feature>
<keyword evidence="6" id="KW-0963">Cytoplasm</keyword>
<dbReference type="GeneID" id="103368983"/>
<dbReference type="GeneTree" id="ENSGT00940000155372"/>
<comment type="similarity">
    <text evidence="4">Belongs to the cyclin family. Cyclin AB subfamily.</text>
</comment>
<accession>A0A3B5A262</accession>
<dbReference type="GO" id="GO:0016538">
    <property type="term" value="F:cyclin-dependent protein serine/threonine kinase regulator activity"/>
    <property type="evidence" value="ECO:0007669"/>
    <property type="project" value="InterPro"/>
</dbReference>
<dbReference type="SMART" id="SM00385">
    <property type="entry name" value="CYCLIN"/>
    <property type="match status" value="2"/>
</dbReference>
<dbReference type="GO" id="GO:0044772">
    <property type="term" value="P:mitotic cell cycle phase transition"/>
    <property type="evidence" value="ECO:0007669"/>
    <property type="project" value="InterPro"/>
</dbReference>
<evidence type="ECO:0000256" key="8">
    <source>
        <dbReference type="ARBA" id="ARBA00022776"/>
    </source>
</evidence>
<dbReference type="PROSITE" id="PS00292">
    <property type="entry name" value="CYCLINS"/>
    <property type="match status" value="1"/>
</dbReference>
<evidence type="ECO:0000313" key="19">
    <source>
        <dbReference type="Proteomes" id="UP000694891"/>
    </source>
</evidence>
<dbReference type="STRING" id="144197.ENSSPAP00000007977"/>
<proteinExistence type="inferred from homology"/>
<comment type="subunit">
    <text evidence="12">Interacts with the CDK1 protein kinase to form a serine/threonine kinase holoenzyme complex also known as maturation promoting factor (MPF). The cyclin subunit imparts substrate specificity to the complex.</text>
</comment>
<protein>
    <recommendedName>
        <fullName evidence="5">Cyclin-A2</fullName>
    </recommendedName>
    <alternativeName>
        <fullName evidence="13">G2/mitotic-specific cyclin-B2</fullName>
    </alternativeName>
</protein>
<dbReference type="InterPro" id="IPR048258">
    <property type="entry name" value="Cyclins_cyclin-box"/>
</dbReference>
<dbReference type="AlphaFoldDB" id="A0A3B5A262"/>
<evidence type="ECO:0000256" key="7">
    <source>
        <dbReference type="ARBA" id="ARBA00022618"/>
    </source>
</evidence>
<dbReference type="PIRSF" id="PIRSF001771">
    <property type="entry name" value="Cyclin_A_B_D_E"/>
    <property type="match status" value="1"/>
</dbReference>
<dbReference type="GO" id="GO:0005654">
    <property type="term" value="C:nucleoplasm"/>
    <property type="evidence" value="ECO:0007669"/>
    <property type="project" value="UniProtKB-ARBA"/>
</dbReference>
<feature type="compositionally biased region" description="Polar residues" evidence="15">
    <location>
        <begin position="1"/>
        <end position="11"/>
    </location>
</feature>
<dbReference type="CDD" id="cd20564">
    <property type="entry name" value="CYCLIN_CCNA2_rpt2"/>
    <property type="match status" value="1"/>
</dbReference>
<dbReference type="PANTHER" id="PTHR10177">
    <property type="entry name" value="CYCLINS"/>
    <property type="match status" value="1"/>
</dbReference>
<evidence type="ECO:0000256" key="3">
    <source>
        <dbReference type="ARBA" id="ARBA00004496"/>
    </source>
</evidence>
<evidence type="ECO:0000256" key="2">
    <source>
        <dbReference type="ARBA" id="ARBA00004123"/>
    </source>
</evidence>
<keyword evidence="11" id="KW-0131">Cell cycle</keyword>
<evidence type="ECO:0000313" key="20">
    <source>
        <dbReference type="RefSeq" id="XP_008295767.1"/>
    </source>
</evidence>
<feature type="region of interest" description="Disordered" evidence="15">
    <location>
        <begin position="1"/>
        <end position="47"/>
    </location>
</feature>
<evidence type="ECO:0000259" key="17">
    <source>
        <dbReference type="SMART" id="SM01332"/>
    </source>
</evidence>
<evidence type="ECO:0000313" key="21">
    <source>
        <dbReference type="RefSeq" id="XP_008295768.1"/>
    </source>
</evidence>
<evidence type="ECO:0000256" key="12">
    <source>
        <dbReference type="ARBA" id="ARBA00025821"/>
    </source>
</evidence>
<evidence type="ECO:0000256" key="4">
    <source>
        <dbReference type="ARBA" id="ARBA00006955"/>
    </source>
</evidence>
<dbReference type="InterPro" id="IPR006671">
    <property type="entry name" value="Cyclin_N"/>
</dbReference>
<dbReference type="FunFam" id="1.10.472.10:FF:000001">
    <property type="entry name" value="G2/mitotic-specific cyclin"/>
    <property type="match status" value="1"/>
</dbReference>
<dbReference type="OrthoDB" id="5590282at2759"/>
<comment type="subcellular location">
    <subcellularLocation>
        <location evidence="3">Cytoplasm</location>
    </subcellularLocation>
    <subcellularLocation>
        <location evidence="2">Nucleus</location>
    </subcellularLocation>
</comment>
<feature type="domain" description="Cyclin-like" evidence="16">
    <location>
        <begin position="220"/>
        <end position="304"/>
    </location>
</feature>
<evidence type="ECO:0000256" key="9">
    <source>
        <dbReference type="ARBA" id="ARBA00023127"/>
    </source>
</evidence>